<keyword evidence="4" id="KW-1185">Reference proteome</keyword>
<proteinExistence type="predicted"/>
<comment type="caution">
    <text evidence="3">The sequence shown here is derived from an EMBL/GenBank/DDBJ whole genome shotgun (WGS) entry which is preliminary data.</text>
</comment>
<protein>
    <recommendedName>
        <fullName evidence="2">Phytocyanin domain-containing protein</fullName>
    </recommendedName>
</protein>
<evidence type="ECO:0000259" key="2">
    <source>
        <dbReference type="PROSITE" id="PS51485"/>
    </source>
</evidence>
<dbReference type="InterPro" id="IPR008972">
    <property type="entry name" value="Cupredoxin"/>
</dbReference>
<reference evidence="3" key="1">
    <citation type="submission" date="2023-10" db="EMBL/GenBank/DDBJ databases">
        <title>Chromosome-level genome of the transformable northern wattle, Acacia crassicarpa.</title>
        <authorList>
            <person name="Massaro I."/>
            <person name="Sinha N.R."/>
            <person name="Poethig S."/>
            <person name="Leichty A.R."/>
        </authorList>
    </citation>
    <scope>NUCLEOTIDE SEQUENCE</scope>
    <source>
        <strain evidence="3">Acra3RX</strain>
        <tissue evidence="3">Leaf</tissue>
    </source>
</reference>
<dbReference type="PANTHER" id="PTHR34052">
    <property type="entry name" value="GLYCINE-RICH PROTEIN-LIKE"/>
    <property type="match status" value="1"/>
</dbReference>
<evidence type="ECO:0000313" key="4">
    <source>
        <dbReference type="Proteomes" id="UP001293593"/>
    </source>
</evidence>
<feature type="signal peptide" evidence="1">
    <location>
        <begin position="1"/>
        <end position="20"/>
    </location>
</feature>
<sequence length="177" mass="20446">MAAKLAALLVLIVTYSSIFGVSMGNKDWFWNWGSNFNYTDWWNCHHLNKTTQPQSNTFVVGDSQNWHFGFNYTDWAIKNGPFYLNDTLVFKYDAPNVTTFAHSVYMFSDLRSFSKCDLKRAKMVANSTQGGGEGFRFVIKNWKPHYFACGEKNGFHCNNGLMKFAVFPMIRPFSPWP</sequence>
<dbReference type="Gene3D" id="2.60.40.420">
    <property type="entry name" value="Cupredoxins - blue copper proteins"/>
    <property type="match status" value="1"/>
</dbReference>
<dbReference type="AlphaFoldDB" id="A0AAE1IWF8"/>
<organism evidence="3 4">
    <name type="scientific">Acacia crassicarpa</name>
    <name type="common">northern wattle</name>
    <dbReference type="NCBI Taxonomy" id="499986"/>
    <lineage>
        <taxon>Eukaryota</taxon>
        <taxon>Viridiplantae</taxon>
        <taxon>Streptophyta</taxon>
        <taxon>Embryophyta</taxon>
        <taxon>Tracheophyta</taxon>
        <taxon>Spermatophyta</taxon>
        <taxon>Magnoliopsida</taxon>
        <taxon>eudicotyledons</taxon>
        <taxon>Gunneridae</taxon>
        <taxon>Pentapetalae</taxon>
        <taxon>rosids</taxon>
        <taxon>fabids</taxon>
        <taxon>Fabales</taxon>
        <taxon>Fabaceae</taxon>
        <taxon>Caesalpinioideae</taxon>
        <taxon>mimosoid clade</taxon>
        <taxon>Acacieae</taxon>
        <taxon>Acacia</taxon>
    </lineage>
</organism>
<dbReference type="Pfam" id="PF02298">
    <property type="entry name" value="Cu_bind_like"/>
    <property type="match status" value="1"/>
</dbReference>
<evidence type="ECO:0000313" key="3">
    <source>
        <dbReference type="EMBL" id="KAK4258738.1"/>
    </source>
</evidence>
<dbReference type="GO" id="GO:0009055">
    <property type="term" value="F:electron transfer activity"/>
    <property type="evidence" value="ECO:0007669"/>
    <property type="project" value="InterPro"/>
</dbReference>
<feature type="chain" id="PRO_5042052862" description="Phytocyanin domain-containing protein" evidence="1">
    <location>
        <begin position="21"/>
        <end position="177"/>
    </location>
</feature>
<accession>A0AAE1IWF8</accession>
<dbReference type="Proteomes" id="UP001293593">
    <property type="component" value="Unassembled WGS sequence"/>
</dbReference>
<name>A0AAE1IWF8_9FABA</name>
<feature type="domain" description="Phytocyanin" evidence="2">
    <location>
        <begin position="56"/>
        <end position="170"/>
    </location>
</feature>
<dbReference type="PANTHER" id="PTHR34052:SF1">
    <property type="entry name" value="OS06G0216700 PROTEIN"/>
    <property type="match status" value="1"/>
</dbReference>
<gene>
    <name evidence="3" type="ORF">QN277_005153</name>
</gene>
<dbReference type="EMBL" id="JAWXYG010000011">
    <property type="protein sequence ID" value="KAK4258738.1"/>
    <property type="molecule type" value="Genomic_DNA"/>
</dbReference>
<evidence type="ECO:0000256" key="1">
    <source>
        <dbReference type="SAM" id="SignalP"/>
    </source>
</evidence>
<dbReference type="SUPFAM" id="SSF49503">
    <property type="entry name" value="Cupredoxins"/>
    <property type="match status" value="1"/>
</dbReference>
<dbReference type="PROSITE" id="PS51485">
    <property type="entry name" value="PHYTOCYANIN"/>
    <property type="match status" value="1"/>
</dbReference>
<dbReference type="InterPro" id="IPR003245">
    <property type="entry name" value="Phytocyanin_dom"/>
</dbReference>
<keyword evidence="1" id="KW-0732">Signal</keyword>